<evidence type="ECO:0000256" key="1">
    <source>
        <dbReference type="ARBA" id="ARBA00004365"/>
    </source>
</evidence>
<dbReference type="InterPro" id="IPR053927">
    <property type="entry name" value="FlgK_helical"/>
</dbReference>
<organism evidence="11 12">
    <name type="scientific">Massilia consociata</name>
    <dbReference type="NCBI Taxonomy" id="760117"/>
    <lineage>
        <taxon>Bacteria</taxon>
        <taxon>Pseudomonadati</taxon>
        <taxon>Pseudomonadota</taxon>
        <taxon>Betaproteobacteria</taxon>
        <taxon>Burkholderiales</taxon>
        <taxon>Oxalobacteraceae</taxon>
        <taxon>Telluria group</taxon>
        <taxon>Massilia</taxon>
    </lineage>
</organism>
<sequence length="656" mass="68133">MSGNLLSIGKTGLFAAQAGLSTTGHNITNANVAGYNRQVVVQATGPFLDTGVGFQGTGTQVAQIKRYSDEFLNTQVRNAQASKSGLDSYHAQISQIDNMLADQTSGLSPSLQGFFKGVQDMAANRASVPSRQSMLSAADTLATRFQALDSRLGEIREGVNRTIETSVTMINSYAQQIADLNDKIGSFASAMQRAPNDLLDKRDQLVMELNTHVKANVTPGDNNSLTISIGSGQPLVVGQKAFQLAASKSPTDLTRLEVGYVTGSKVTVLADNALSGGALGGALEFRSKTLDPAQSALGKVAIGLAFEFNAQHRLGLDQNGNPGGDFFSVAPAYVNKNINNALASTTAVQAVVSDPSKLADSDYKVEFDGTNFNVIRLSDNKKTAITPYDANGTTQTIDGVDFTISGRAARDDEFLVRPTIGGAANFKVLVADVASIAAAAPVATSSPLSNTGTARISEGKVDADFLAGAPALPLTLTFDRASGNLTGFPAGMAVRVTDSTGGPLRDDPAPPPGNARFVDGATYTFGGISVTMTGVPGDGDSFTIAGNSSGVGDTRNIGLLGDLQTKNIFNNGTATLQSSYAQLVSTVGNKTREVQANASAGEALLTQARSAAQDVSGVNLDEEATNLIKYQQAYQAAGKVMQIAGTIFDTLLSIGR</sequence>
<feature type="domain" description="Flagellar hook-associated protein 1 D3" evidence="9">
    <location>
        <begin position="441"/>
        <end position="545"/>
    </location>
</feature>
<dbReference type="PANTHER" id="PTHR30033:SF1">
    <property type="entry name" value="FLAGELLAR HOOK-ASSOCIATED PROTEIN 1"/>
    <property type="match status" value="1"/>
</dbReference>
<protein>
    <recommendedName>
        <fullName evidence="4">Flagellar hook-associated protein 1</fullName>
    </recommendedName>
</protein>
<dbReference type="InterPro" id="IPR049119">
    <property type="entry name" value="FlgK_D2-like"/>
</dbReference>
<dbReference type="NCBIfam" id="TIGR02492">
    <property type="entry name" value="flgK_ends"/>
    <property type="match status" value="1"/>
</dbReference>
<comment type="caution">
    <text evidence="11">The sequence shown here is derived from an EMBL/GenBank/DDBJ whole genome shotgun (WGS) entry which is preliminary data.</text>
</comment>
<evidence type="ECO:0000256" key="4">
    <source>
        <dbReference type="ARBA" id="ARBA00016244"/>
    </source>
</evidence>
<dbReference type="InterPro" id="IPR002371">
    <property type="entry name" value="FlgK"/>
</dbReference>
<keyword evidence="12" id="KW-1185">Reference proteome</keyword>
<evidence type="ECO:0000313" key="12">
    <source>
        <dbReference type="Proteomes" id="UP001589773"/>
    </source>
</evidence>
<feature type="domain" description="Flagellar hook-associated protein FlgK helical" evidence="10">
    <location>
        <begin position="93"/>
        <end position="327"/>
    </location>
</feature>
<comment type="subcellular location">
    <subcellularLocation>
        <location evidence="1">Bacterial flagellum</location>
    </subcellularLocation>
    <subcellularLocation>
        <location evidence="2">Secreted</location>
    </subcellularLocation>
</comment>
<evidence type="ECO:0000256" key="5">
    <source>
        <dbReference type="ARBA" id="ARBA00022525"/>
    </source>
</evidence>
<evidence type="ECO:0000313" key="11">
    <source>
        <dbReference type="EMBL" id="MFC0253138.1"/>
    </source>
</evidence>
<dbReference type="PANTHER" id="PTHR30033">
    <property type="entry name" value="FLAGELLAR HOOK-ASSOCIATED PROTEIN 1"/>
    <property type="match status" value="1"/>
</dbReference>
<keyword evidence="11" id="KW-0282">Flagellum</keyword>
<dbReference type="Pfam" id="PF22638">
    <property type="entry name" value="FlgK_D1"/>
    <property type="match status" value="1"/>
</dbReference>
<evidence type="ECO:0000259" key="7">
    <source>
        <dbReference type="Pfam" id="PF06429"/>
    </source>
</evidence>
<evidence type="ECO:0000256" key="3">
    <source>
        <dbReference type="ARBA" id="ARBA00009677"/>
    </source>
</evidence>
<evidence type="ECO:0000259" key="10">
    <source>
        <dbReference type="Pfam" id="PF22638"/>
    </source>
</evidence>
<dbReference type="Pfam" id="PF21159">
    <property type="entry name" value="FlgK_2nd"/>
    <property type="match status" value="1"/>
</dbReference>
<dbReference type="SUPFAM" id="SSF64518">
    <property type="entry name" value="Phase 1 flagellin"/>
    <property type="match status" value="2"/>
</dbReference>
<dbReference type="Pfam" id="PF06429">
    <property type="entry name" value="Flg_bbr_C"/>
    <property type="match status" value="1"/>
</dbReference>
<keyword evidence="11" id="KW-0966">Cell projection</keyword>
<evidence type="ECO:0000259" key="9">
    <source>
        <dbReference type="Pfam" id="PF21159"/>
    </source>
</evidence>
<reference evidence="11 12" key="1">
    <citation type="submission" date="2024-09" db="EMBL/GenBank/DDBJ databases">
        <authorList>
            <person name="Sun Q."/>
            <person name="Mori K."/>
        </authorList>
    </citation>
    <scope>NUCLEOTIDE SEQUENCE [LARGE SCALE GENOMIC DNA]</scope>
    <source>
        <strain evidence="11 12">CCM 7792</strain>
    </source>
</reference>
<dbReference type="InterPro" id="IPR010930">
    <property type="entry name" value="Flg_bb/hook_C_dom"/>
</dbReference>
<feature type="domain" description="Flagellar basal-body/hook protein C-terminal" evidence="7">
    <location>
        <begin position="615"/>
        <end position="653"/>
    </location>
</feature>
<keyword evidence="6" id="KW-0975">Bacterial flagellum</keyword>
<dbReference type="EMBL" id="JBHLWP010000013">
    <property type="protein sequence ID" value="MFC0253138.1"/>
    <property type="molecule type" value="Genomic_DNA"/>
</dbReference>
<evidence type="ECO:0000256" key="2">
    <source>
        <dbReference type="ARBA" id="ARBA00004613"/>
    </source>
</evidence>
<accession>A0ABV6FHZ7</accession>
<dbReference type="PRINTS" id="PR01005">
    <property type="entry name" value="FLGHOOKAP1"/>
</dbReference>
<proteinExistence type="inferred from homology"/>
<keyword evidence="5" id="KW-0964">Secreted</keyword>
<gene>
    <name evidence="11" type="primary">flgK</name>
    <name evidence="11" type="ORF">ACFFJK_14655</name>
</gene>
<dbReference type="Proteomes" id="UP001589773">
    <property type="component" value="Unassembled WGS sequence"/>
</dbReference>
<keyword evidence="11" id="KW-0969">Cilium</keyword>
<dbReference type="RefSeq" id="WP_379680105.1">
    <property type="nucleotide sequence ID" value="NZ_JBHLWP010000013.1"/>
</dbReference>
<evidence type="ECO:0000259" key="8">
    <source>
        <dbReference type="Pfam" id="PF21158"/>
    </source>
</evidence>
<dbReference type="InterPro" id="IPR049474">
    <property type="entry name" value="FlgK_D3"/>
</dbReference>
<feature type="domain" description="Flagellar hook-associated protein 1 D2-like" evidence="8">
    <location>
        <begin position="339"/>
        <end position="418"/>
    </location>
</feature>
<evidence type="ECO:0000256" key="6">
    <source>
        <dbReference type="ARBA" id="ARBA00023143"/>
    </source>
</evidence>
<dbReference type="Pfam" id="PF21158">
    <property type="entry name" value="flgK_1st_1"/>
    <property type="match status" value="1"/>
</dbReference>
<comment type="similarity">
    <text evidence="3">Belongs to the flagella basal body rod proteins family.</text>
</comment>
<name>A0ABV6FHZ7_9BURK</name>